<dbReference type="Pfam" id="PF09345">
    <property type="entry name" value="SiaC"/>
    <property type="match status" value="1"/>
</dbReference>
<feature type="domain" description="SiaC family regulatory phosphoprotein" evidence="1">
    <location>
        <begin position="8"/>
        <end position="120"/>
    </location>
</feature>
<accession>A0ABP9DCZ6</accession>
<name>A0ABP9DCZ6_9BACT</name>
<organism evidence="2 3">
    <name type="scientific">Algivirga pacifica</name>
    <dbReference type="NCBI Taxonomy" id="1162670"/>
    <lineage>
        <taxon>Bacteria</taxon>
        <taxon>Pseudomonadati</taxon>
        <taxon>Bacteroidota</taxon>
        <taxon>Cytophagia</taxon>
        <taxon>Cytophagales</taxon>
        <taxon>Flammeovirgaceae</taxon>
        <taxon>Algivirga</taxon>
    </lineage>
</organism>
<dbReference type="InterPro" id="IPR018530">
    <property type="entry name" value="SiaC"/>
</dbReference>
<reference evidence="3" key="1">
    <citation type="journal article" date="2019" name="Int. J. Syst. Evol. Microbiol.">
        <title>The Global Catalogue of Microorganisms (GCM) 10K type strain sequencing project: providing services to taxonomists for standard genome sequencing and annotation.</title>
        <authorList>
            <consortium name="The Broad Institute Genomics Platform"/>
            <consortium name="The Broad Institute Genome Sequencing Center for Infectious Disease"/>
            <person name="Wu L."/>
            <person name="Ma J."/>
        </authorList>
    </citation>
    <scope>NUCLEOTIDE SEQUENCE [LARGE SCALE GENOMIC DNA]</scope>
    <source>
        <strain evidence="3">JCM 18326</strain>
    </source>
</reference>
<comment type="caution">
    <text evidence="2">The sequence shown here is derived from an EMBL/GenBank/DDBJ whole genome shotgun (WGS) entry which is preliminary data.</text>
</comment>
<gene>
    <name evidence="2" type="ORF">GCM10023331_26500</name>
</gene>
<dbReference type="Proteomes" id="UP001500298">
    <property type="component" value="Unassembled WGS sequence"/>
</dbReference>
<evidence type="ECO:0000313" key="3">
    <source>
        <dbReference type="Proteomes" id="UP001500298"/>
    </source>
</evidence>
<dbReference type="RefSeq" id="WP_345372561.1">
    <property type="nucleotide sequence ID" value="NZ_BAABJX010000039.1"/>
</dbReference>
<protein>
    <recommendedName>
        <fullName evidence="1">SiaC family regulatory phosphoprotein domain-containing protein</fullName>
    </recommendedName>
</protein>
<evidence type="ECO:0000259" key="1">
    <source>
        <dbReference type="Pfam" id="PF09345"/>
    </source>
</evidence>
<keyword evidence="3" id="KW-1185">Reference proteome</keyword>
<proteinExistence type="predicted"/>
<sequence length="136" mass="16195">MTKGRTFRIPTVKFDLENGYFSIKGRSTPENAKEFYEPYIQQIKDYIESPCEATVFDVFLEHINTSTQKCLFEIFRLLEQIPNEERSIVLNWYFEEQDEDMQEYGEDFKEVVDIPVDLIKVPDPGFEEEDYEPLLD</sequence>
<dbReference type="EMBL" id="BAABJX010000039">
    <property type="protein sequence ID" value="GAA4840037.1"/>
    <property type="molecule type" value="Genomic_DNA"/>
</dbReference>
<evidence type="ECO:0000313" key="2">
    <source>
        <dbReference type="EMBL" id="GAA4840037.1"/>
    </source>
</evidence>